<dbReference type="SMART" id="SM00220">
    <property type="entry name" value="S_TKc"/>
    <property type="match status" value="1"/>
</dbReference>
<keyword evidence="3" id="KW-0597">Phosphoprotein</keyword>
<dbReference type="PROSITE" id="PS50011">
    <property type="entry name" value="PROTEIN_KINASE_DOM"/>
    <property type="match status" value="1"/>
</dbReference>
<evidence type="ECO:0000256" key="2">
    <source>
        <dbReference type="ARBA" id="ARBA00022527"/>
    </source>
</evidence>
<comment type="catalytic activity">
    <reaction evidence="8">
        <text>L-threonyl-[protein] + ATP = O-phospho-L-threonyl-[protein] + ADP + H(+)</text>
        <dbReference type="Rhea" id="RHEA:46608"/>
        <dbReference type="Rhea" id="RHEA-COMP:11060"/>
        <dbReference type="Rhea" id="RHEA-COMP:11605"/>
        <dbReference type="ChEBI" id="CHEBI:15378"/>
        <dbReference type="ChEBI" id="CHEBI:30013"/>
        <dbReference type="ChEBI" id="CHEBI:30616"/>
        <dbReference type="ChEBI" id="CHEBI:61977"/>
        <dbReference type="ChEBI" id="CHEBI:456216"/>
        <dbReference type="EC" id="2.7.11.1"/>
    </reaction>
</comment>
<sequence>MEYLPGGDLYSLLQNLGTLDEEVARVYTFQIAIALSYLHSHGIIHRDIKPDNILVDAEGFLKLTDFGLSYIGMVDRKKAKDDKVVESSSMVGTPDYIAPEIVESKAHSFTVDWWSLGVMLYEFLYGEPPFHADSEKQIYDNIVNCNYSFPTRPDTVNQSSSSASNATGDINSEDEEEDDGFIEISEEAKDLIRGLLTLDPEKRLGAKSSDEILHHPWFKGLDPQNLKSPFVPELASDQDTTYFTTRYEFNREDDSDIIADIQDSKIEQKPLNKRSRSVTASALLLTPFLLVLDQSSSFSSPRNSLDYPGNLKFPSSSFSSPKNSPDISVDSESDDISAFPSISQQHLENAFPSISITQLQNKNFQVLRRMSKTRTSLDNINPSRSFAVLSRDSLMPVPKKRTRKSSCFLPSDDMILPAKKLNVV</sequence>
<dbReference type="InterPro" id="IPR000719">
    <property type="entry name" value="Prot_kinase_dom"/>
</dbReference>
<organism evidence="12 13">
    <name type="scientific">Tritrichomonas foetus</name>
    <dbReference type="NCBI Taxonomy" id="1144522"/>
    <lineage>
        <taxon>Eukaryota</taxon>
        <taxon>Metamonada</taxon>
        <taxon>Parabasalia</taxon>
        <taxon>Tritrichomonadida</taxon>
        <taxon>Tritrichomonadidae</taxon>
        <taxon>Tritrichomonas</taxon>
    </lineage>
</organism>
<evidence type="ECO:0000313" key="13">
    <source>
        <dbReference type="Proteomes" id="UP000179807"/>
    </source>
</evidence>
<dbReference type="PANTHER" id="PTHR24356:SF1">
    <property type="entry name" value="SERINE_THREONINE-PROTEIN KINASE GREATWALL"/>
    <property type="match status" value="1"/>
</dbReference>
<dbReference type="GO" id="GO:0005524">
    <property type="term" value="F:ATP binding"/>
    <property type="evidence" value="ECO:0007669"/>
    <property type="project" value="UniProtKB-KW"/>
</dbReference>
<dbReference type="OrthoDB" id="162894at2759"/>
<dbReference type="GO" id="GO:0007010">
    <property type="term" value="P:cytoskeleton organization"/>
    <property type="evidence" value="ECO:0007669"/>
    <property type="project" value="UniProtKB-ARBA"/>
</dbReference>
<dbReference type="Pfam" id="PF00069">
    <property type="entry name" value="Pkinase"/>
    <property type="match status" value="1"/>
</dbReference>
<dbReference type="RefSeq" id="XP_068366220.1">
    <property type="nucleotide sequence ID" value="XM_068491348.1"/>
</dbReference>
<dbReference type="GO" id="GO:0004674">
    <property type="term" value="F:protein serine/threonine kinase activity"/>
    <property type="evidence" value="ECO:0007669"/>
    <property type="project" value="UniProtKB-KW"/>
</dbReference>
<evidence type="ECO:0000256" key="7">
    <source>
        <dbReference type="ARBA" id="ARBA00022840"/>
    </source>
</evidence>
<dbReference type="Gene3D" id="3.30.200.20">
    <property type="entry name" value="Phosphorylase Kinase, domain 1"/>
    <property type="match status" value="1"/>
</dbReference>
<dbReference type="SUPFAM" id="SSF56112">
    <property type="entry name" value="Protein kinase-like (PK-like)"/>
    <property type="match status" value="1"/>
</dbReference>
<dbReference type="EMBL" id="MLAK01000549">
    <property type="protein sequence ID" value="OHT13084.1"/>
    <property type="molecule type" value="Genomic_DNA"/>
</dbReference>
<dbReference type="Proteomes" id="UP000179807">
    <property type="component" value="Unassembled WGS sequence"/>
</dbReference>
<accession>A0A1J4KTJ6</accession>
<feature type="compositionally biased region" description="Polar residues" evidence="10">
    <location>
        <begin position="153"/>
        <end position="170"/>
    </location>
</feature>
<reference evidence="12" key="1">
    <citation type="submission" date="2016-10" db="EMBL/GenBank/DDBJ databases">
        <authorList>
            <person name="Benchimol M."/>
            <person name="Almeida L.G."/>
            <person name="Vasconcelos A.T."/>
            <person name="Perreira-Neves A."/>
            <person name="Rosa I.A."/>
            <person name="Tasca T."/>
            <person name="Bogo M.R."/>
            <person name="de Souza W."/>
        </authorList>
    </citation>
    <scope>NUCLEOTIDE SEQUENCE [LARGE SCALE GENOMIC DNA]</scope>
    <source>
        <strain evidence="12">K</strain>
    </source>
</reference>
<dbReference type="FunFam" id="1.10.510.10:FF:000024">
    <property type="entry name" value="Probable serine/threonine-protein kinase cot-1"/>
    <property type="match status" value="1"/>
</dbReference>
<evidence type="ECO:0000313" key="12">
    <source>
        <dbReference type="EMBL" id="OHT13084.1"/>
    </source>
</evidence>
<feature type="domain" description="Protein kinase" evidence="11">
    <location>
        <begin position="1"/>
        <end position="218"/>
    </location>
</feature>
<dbReference type="CDD" id="cd05579">
    <property type="entry name" value="STKc_MAST_like"/>
    <property type="match status" value="1"/>
</dbReference>
<dbReference type="GO" id="GO:0035556">
    <property type="term" value="P:intracellular signal transduction"/>
    <property type="evidence" value="ECO:0007669"/>
    <property type="project" value="TreeGrafter"/>
</dbReference>
<dbReference type="InterPro" id="IPR008271">
    <property type="entry name" value="Ser/Thr_kinase_AS"/>
</dbReference>
<dbReference type="EC" id="2.7.11.1" evidence="1"/>
<evidence type="ECO:0000256" key="8">
    <source>
        <dbReference type="ARBA" id="ARBA00047899"/>
    </source>
</evidence>
<evidence type="ECO:0000256" key="4">
    <source>
        <dbReference type="ARBA" id="ARBA00022679"/>
    </source>
</evidence>
<keyword evidence="6" id="KW-0418">Kinase</keyword>
<keyword evidence="4" id="KW-0808">Transferase</keyword>
<keyword evidence="2" id="KW-0723">Serine/threonine-protein kinase</keyword>
<name>A0A1J4KTJ6_9EUKA</name>
<dbReference type="Gene3D" id="1.10.510.10">
    <property type="entry name" value="Transferase(Phosphotransferase) domain 1"/>
    <property type="match status" value="1"/>
</dbReference>
<keyword evidence="7" id="KW-0067">ATP-binding</keyword>
<dbReference type="InterPro" id="IPR011009">
    <property type="entry name" value="Kinase-like_dom_sf"/>
</dbReference>
<evidence type="ECO:0000256" key="9">
    <source>
        <dbReference type="ARBA" id="ARBA00048679"/>
    </source>
</evidence>
<keyword evidence="13" id="KW-1185">Reference proteome</keyword>
<evidence type="ECO:0000256" key="1">
    <source>
        <dbReference type="ARBA" id="ARBA00012513"/>
    </source>
</evidence>
<evidence type="ECO:0000259" key="11">
    <source>
        <dbReference type="PROSITE" id="PS50011"/>
    </source>
</evidence>
<comment type="caution">
    <text evidence="12">The sequence shown here is derived from an EMBL/GenBank/DDBJ whole genome shotgun (WGS) entry which is preliminary data.</text>
</comment>
<evidence type="ECO:0000256" key="6">
    <source>
        <dbReference type="ARBA" id="ARBA00022777"/>
    </source>
</evidence>
<gene>
    <name evidence="12" type="ORF">TRFO_03523</name>
</gene>
<dbReference type="PROSITE" id="PS00108">
    <property type="entry name" value="PROTEIN_KINASE_ST"/>
    <property type="match status" value="1"/>
</dbReference>
<feature type="region of interest" description="Disordered" evidence="10">
    <location>
        <begin position="153"/>
        <end position="178"/>
    </location>
</feature>
<evidence type="ECO:0000256" key="3">
    <source>
        <dbReference type="ARBA" id="ARBA00022553"/>
    </source>
</evidence>
<dbReference type="AlphaFoldDB" id="A0A1J4KTJ6"/>
<dbReference type="PANTHER" id="PTHR24356">
    <property type="entry name" value="SERINE/THREONINE-PROTEIN KINASE"/>
    <property type="match status" value="1"/>
</dbReference>
<comment type="catalytic activity">
    <reaction evidence="9">
        <text>L-seryl-[protein] + ATP = O-phospho-L-seryl-[protein] + ADP + H(+)</text>
        <dbReference type="Rhea" id="RHEA:17989"/>
        <dbReference type="Rhea" id="RHEA-COMP:9863"/>
        <dbReference type="Rhea" id="RHEA-COMP:11604"/>
        <dbReference type="ChEBI" id="CHEBI:15378"/>
        <dbReference type="ChEBI" id="CHEBI:29999"/>
        <dbReference type="ChEBI" id="CHEBI:30616"/>
        <dbReference type="ChEBI" id="CHEBI:83421"/>
        <dbReference type="ChEBI" id="CHEBI:456216"/>
        <dbReference type="EC" id="2.7.11.1"/>
    </reaction>
</comment>
<evidence type="ECO:0000256" key="10">
    <source>
        <dbReference type="SAM" id="MobiDB-lite"/>
    </source>
</evidence>
<keyword evidence="5" id="KW-0547">Nucleotide-binding</keyword>
<dbReference type="InterPro" id="IPR050236">
    <property type="entry name" value="Ser_Thr_kinase_AGC"/>
</dbReference>
<dbReference type="VEuPathDB" id="TrichDB:TRFO_03523"/>
<evidence type="ECO:0000256" key="5">
    <source>
        <dbReference type="ARBA" id="ARBA00022741"/>
    </source>
</evidence>
<proteinExistence type="predicted"/>
<protein>
    <recommendedName>
        <fullName evidence="1">non-specific serine/threonine protein kinase</fullName>
        <ecNumber evidence="1">2.7.11.1</ecNumber>
    </recommendedName>
</protein>
<dbReference type="GeneID" id="94826052"/>